<keyword evidence="11" id="KW-0333">Golgi apparatus</keyword>
<feature type="region of interest" description="Disordered" evidence="20">
    <location>
        <begin position="1"/>
        <end position="139"/>
    </location>
</feature>
<dbReference type="GO" id="GO:0030659">
    <property type="term" value="C:cytoplasmic vesicle membrane"/>
    <property type="evidence" value="ECO:0007669"/>
    <property type="project" value="UniProtKB-SubCell"/>
</dbReference>
<dbReference type="AlphaFoldDB" id="A0A165ENZ9"/>
<accession>A0A165ENZ9</accession>
<dbReference type="InParanoid" id="A0A165ENZ9"/>
<evidence type="ECO:0000256" key="16">
    <source>
        <dbReference type="ARBA" id="ARBA00024615"/>
    </source>
</evidence>
<dbReference type="GO" id="GO:0000422">
    <property type="term" value="P:autophagy of mitochondrion"/>
    <property type="evidence" value="ECO:0007669"/>
    <property type="project" value="TreeGrafter"/>
</dbReference>
<evidence type="ECO:0000256" key="1">
    <source>
        <dbReference type="ARBA" id="ARBA00004439"/>
    </source>
</evidence>
<evidence type="ECO:0000256" key="15">
    <source>
        <dbReference type="ARBA" id="ARBA00024479"/>
    </source>
</evidence>
<keyword evidence="10 19" id="KW-0072">Autophagy</keyword>
<keyword evidence="13 19" id="KW-0472">Membrane</keyword>
<reference evidence="21 22" key="1">
    <citation type="journal article" date="2016" name="Mol. Biol. Evol.">
        <title>Comparative Genomics of Early-Diverging Mushroom-Forming Fungi Provides Insights into the Origins of Lignocellulose Decay Capabilities.</title>
        <authorList>
            <person name="Nagy L.G."/>
            <person name="Riley R."/>
            <person name="Tritt A."/>
            <person name="Adam C."/>
            <person name="Daum C."/>
            <person name="Floudas D."/>
            <person name="Sun H."/>
            <person name="Yadav J.S."/>
            <person name="Pangilinan J."/>
            <person name="Larsson K.H."/>
            <person name="Matsuura K."/>
            <person name="Barry K."/>
            <person name="Labutti K."/>
            <person name="Kuo R."/>
            <person name="Ohm R.A."/>
            <person name="Bhattacharya S.S."/>
            <person name="Shirouzu T."/>
            <person name="Yoshinaga Y."/>
            <person name="Martin F.M."/>
            <person name="Grigoriev I.V."/>
            <person name="Hibbett D.S."/>
        </authorList>
    </citation>
    <scope>NUCLEOTIDE SEQUENCE [LARGE SCALE GENOMIC DNA]</scope>
    <source>
        <strain evidence="21 22">HHB12029</strain>
    </source>
</reference>
<comment type="catalytic activity">
    <reaction evidence="17">
        <text>a 1,2-diacyl-sn-glycero-3-phospho-(1D-myo-inositol-3-phosphate)(in) = a 1,2-diacyl-sn-glycero-3-phospho-(1D-myo-inositol-3-phosphate)(out)</text>
        <dbReference type="Rhea" id="RHEA:67920"/>
        <dbReference type="ChEBI" id="CHEBI:58088"/>
    </reaction>
</comment>
<evidence type="ECO:0000256" key="10">
    <source>
        <dbReference type="ARBA" id="ARBA00023006"/>
    </source>
</evidence>
<evidence type="ECO:0000256" key="13">
    <source>
        <dbReference type="ARBA" id="ARBA00023136"/>
    </source>
</evidence>
<dbReference type="STRING" id="1314781.A0A165ENZ9"/>
<dbReference type="PANTHER" id="PTHR13038:SF10">
    <property type="entry name" value="AUTOPHAGY-RELATED PROTEIN 9"/>
    <property type="match status" value="1"/>
</dbReference>
<dbReference type="GO" id="GO:0061709">
    <property type="term" value="P:reticulophagy"/>
    <property type="evidence" value="ECO:0007669"/>
    <property type="project" value="TreeGrafter"/>
</dbReference>
<keyword evidence="7 19" id="KW-0813">Transport</keyword>
<evidence type="ECO:0000256" key="9">
    <source>
        <dbReference type="ARBA" id="ARBA00022989"/>
    </source>
</evidence>
<evidence type="ECO:0000256" key="20">
    <source>
        <dbReference type="SAM" id="MobiDB-lite"/>
    </source>
</evidence>
<name>A0A165ENZ9_EXIGL</name>
<evidence type="ECO:0000313" key="21">
    <source>
        <dbReference type="EMBL" id="KZV87378.1"/>
    </source>
</evidence>
<evidence type="ECO:0000256" key="8">
    <source>
        <dbReference type="ARBA" id="ARBA00022692"/>
    </source>
</evidence>
<feature type="transmembrane region" description="Helical" evidence="19">
    <location>
        <begin position="598"/>
        <end position="617"/>
    </location>
</feature>
<evidence type="ECO:0000256" key="5">
    <source>
        <dbReference type="ARBA" id="ARBA00006185"/>
    </source>
</evidence>
<feature type="transmembrane region" description="Helical" evidence="19">
    <location>
        <begin position="222"/>
        <end position="246"/>
    </location>
</feature>
<dbReference type="OrthoDB" id="2020634at2759"/>
<dbReference type="Pfam" id="PF04109">
    <property type="entry name" value="ATG9"/>
    <property type="match status" value="1"/>
</dbReference>
<comment type="similarity">
    <text evidence="5 19">Belongs to the ATG9 family.</text>
</comment>
<feature type="compositionally biased region" description="Acidic residues" evidence="20">
    <location>
        <begin position="39"/>
        <end position="48"/>
    </location>
</feature>
<dbReference type="FunCoup" id="A0A165ENZ9">
    <property type="interactions" value="311"/>
</dbReference>
<evidence type="ECO:0000256" key="18">
    <source>
        <dbReference type="ARBA" id="ARBA00024631"/>
    </source>
</evidence>
<keyword evidence="8 19" id="KW-0812">Transmembrane</keyword>
<dbReference type="GO" id="GO:0034727">
    <property type="term" value="P:piecemeal microautophagy of the nucleus"/>
    <property type="evidence" value="ECO:0007669"/>
    <property type="project" value="TreeGrafter"/>
</dbReference>
<evidence type="ECO:0000256" key="4">
    <source>
        <dbReference type="ARBA" id="ARBA00004653"/>
    </source>
</evidence>
<feature type="transmembrane region" description="Helical" evidence="19">
    <location>
        <begin position="492"/>
        <end position="514"/>
    </location>
</feature>
<evidence type="ECO:0000256" key="6">
    <source>
        <dbReference type="ARBA" id="ARBA00018074"/>
    </source>
</evidence>
<feature type="compositionally biased region" description="Basic and acidic residues" evidence="20">
    <location>
        <begin position="63"/>
        <end position="74"/>
    </location>
</feature>
<proteinExistence type="inferred from homology"/>
<evidence type="ECO:0000256" key="2">
    <source>
        <dbReference type="ARBA" id="ARBA00004477"/>
    </source>
</evidence>
<evidence type="ECO:0000256" key="14">
    <source>
        <dbReference type="ARBA" id="ARBA00023329"/>
    </source>
</evidence>
<evidence type="ECO:0000256" key="17">
    <source>
        <dbReference type="ARBA" id="ARBA00024621"/>
    </source>
</evidence>
<dbReference type="PANTHER" id="PTHR13038">
    <property type="entry name" value="APG9 AUTOPHAGY 9"/>
    <property type="match status" value="1"/>
</dbReference>
<sequence>MSDSRLHASASSSRPFLNLLNPMGRHYRGYTPMSRERVDEDDEDDEDDRGARDRPARRVSFGAHDDRARDRDDSGSSDGEVPQSFMIEATPSQPAVRAPPPKTKRASARRQQQQQQQQPILPTSATPVHAASSPKQGMRGLDERERALWNWVNVYNLDAYLQEVYAYYEGKGIYCIALARALNLLTIGFVITFSTFLLGCVDYPRLRHEGTKHLSDVVVDRCVSRFSGFTWLFFLSFTTFFVWQIVKFGLDMVSLLNMHRFFTYLLQVPEVDIQTISWPEIVRRIGAIRESNPLTAVASNSGDPDYSPPTAKLDAHDIANRIMRQENYLIALFNKEVLDFRIPLPPFLAARLRPDDNKKSTLLTKALEWNLRFCLLGYLFDHEGRVRKVFLKEKNRKVLVEQLKRRFIFMGLLNALFVPFIVLYLVMYSFFRYFEEYRNNPSSFSGRKYTAYAEWKFREFNELPHLFSRRLSLSYPIANVYINQFPKEQVALVMRFIAFVAGSFAAVLLLASIADPDLFLNFEITPHRTVLFYLGVCGSVLAVARGMVPEKNRVFDPEVLMRDVIRYTHYMPVEWKGMLHSQKTHEEFGALFDMKVKIFALEVLSVLATPFILWYSLPPCAPAIVDFFREFTVHIDGLGYVCSFAEFNFKRHGNVQFGAPSEATDERLMSKEGKMEKSFLNFKAANPDWNPSDPAGSLYLSRLADLNTTMNVAASTKRSNSRGRKLDSGDMVFGYGHGYPYAPGASHVMPRSMVDRAQEYDRALQQSMSAAAARRRQAQRVPDMLASEQTDLQPSVHHPHLSPIQTVDRAQDGGVGSELGDSYVDDVQTRGGQLADRGVAEQSLYPEQERQELEELADGGVVGLLTQIYGRQKVL</sequence>
<keyword evidence="22" id="KW-1185">Reference proteome</keyword>
<keyword evidence="9 19" id="KW-1133">Transmembrane helix</keyword>
<gene>
    <name evidence="21" type="ORF">EXIGLDRAFT_652171</name>
</gene>
<keyword evidence="12 19" id="KW-0445">Lipid transport</keyword>
<dbReference type="InterPro" id="IPR007241">
    <property type="entry name" value="Autophagy-rel_prot_9"/>
</dbReference>
<evidence type="ECO:0000256" key="19">
    <source>
        <dbReference type="RuleBase" id="RU364027"/>
    </source>
</evidence>
<dbReference type="GO" id="GO:0005789">
    <property type="term" value="C:endoplasmic reticulum membrane"/>
    <property type="evidence" value="ECO:0007669"/>
    <property type="project" value="UniProtKB-SubCell"/>
</dbReference>
<organism evidence="21 22">
    <name type="scientific">Exidia glandulosa HHB12029</name>
    <dbReference type="NCBI Taxonomy" id="1314781"/>
    <lineage>
        <taxon>Eukaryota</taxon>
        <taxon>Fungi</taxon>
        <taxon>Dikarya</taxon>
        <taxon>Basidiomycota</taxon>
        <taxon>Agaricomycotina</taxon>
        <taxon>Agaricomycetes</taxon>
        <taxon>Auriculariales</taxon>
        <taxon>Exidiaceae</taxon>
        <taxon>Exidia</taxon>
    </lineage>
</organism>
<comment type="function">
    <text evidence="19">Phospholipid scramblase involved in autophagy. Cycles between the preautophagosomal structure/phagophore assembly site (PAS) and the cytoplasmic vesicle pool and supplies membrane for the growing autophagosome. Lipid scramblase activity plays a key role in preautophagosomal structure/phagophore assembly by distributing the phospholipids that arrive through ATG2 from the cytoplasmic to the luminal leaflet of the bilayer, thereby driving autophagosomal membrane expansion.</text>
</comment>
<evidence type="ECO:0000256" key="3">
    <source>
        <dbReference type="ARBA" id="ARBA00004511"/>
    </source>
</evidence>
<dbReference type="EMBL" id="KV426127">
    <property type="protein sequence ID" value="KZV87378.1"/>
    <property type="molecule type" value="Genomic_DNA"/>
</dbReference>
<feature type="transmembrane region" description="Helical" evidence="19">
    <location>
        <begin position="407"/>
        <end position="431"/>
    </location>
</feature>
<dbReference type="GO" id="GO:0005776">
    <property type="term" value="C:autophagosome"/>
    <property type="evidence" value="ECO:0007669"/>
    <property type="project" value="TreeGrafter"/>
</dbReference>
<dbReference type="Proteomes" id="UP000077266">
    <property type="component" value="Unassembled WGS sequence"/>
</dbReference>
<feature type="transmembrane region" description="Helical" evidence="19">
    <location>
        <begin position="530"/>
        <end position="548"/>
    </location>
</feature>
<evidence type="ECO:0000313" key="22">
    <source>
        <dbReference type="Proteomes" id="UP000077266"/>
    </source>
</evidence>
<keyword evidence="14" id="KW-0968">Cytoplasmic vesicle</keyword>
<comment type="catalytic activity">
    <reaction evidence="15">
        <text>a 1,2-diacyl-sn-glycero-3-phospho-L-serine(in) = a 1,2-diacyl-sn-glycero-3-phospho-L-serine(out)</text>
        <dbReference type="Rhea" id="RHEA:38663"/>
        <dbReference type="ChEBI" id="CHEBI:57262"/>
    </reaction>
</comment>
<comment type="catalytic activity">
    <reaction evidence="18">
        <text>a 1,2-diacyl-sn-glycero-3-phosphocholine(in) = a 1,2-diacyl-sn-glycero-3-phosphocholine(out)</text>
        <dbReference type="Rhea" id="RHEA:38571"/>
        <dbReference type="ChEBI" id="CHEBI:57643"/>
    </reaction>
</comment>
<evidence type="ECO:0000256" key="7">
    <source>
        <dbReference type="ARBA" id="ARBA00022448"/>
    </source>
</evidence>
<dbReference type="GO" id="GO:0000139">
    <property type="term" value="C:Golgi membrane"/>
    <property type="evidence" value="ECO:0007669"/>
    <property type="project" value="UniProtKB-SubCell"/>
</dbReference>
<evidence type="ECO:0000256" key="12">
    <source>
        <dbReference type="ARBA" id="ARBA00023055"/>
    </source>
</evidence>
<dbReference type="GO" id="GO:0034045">
    <property type="term" value="C:phagophore assembly site membrane"/>
    <property type="evidence" value="ECO:0007669"/>
    <property type="project" value="UniProtKB-SubCell"/>
</dbReference>
<comment type="catalytic activity">
    <reaction evidence="16">
        <text>a 1,2-diacyl-sn-glycero-3-phosphoethanolamine(in) = a 1,2-diacyl-sn-glycero-3-phosphoethanolamine(out)</text>
        <dbReference type="Rhea" id="RHEA:38895"/>
        <dbReference type="ChEBI" id="CHEBI:64612"/>
    </reaction>
</comment>
<feature type="transmembrane region" description="Helical" evidence="19">
    <location>
        <begin position="181"/>
        <end position="201"/>
    </location>
</feature>
<protein>
    <recommendedName>
        <fullName evidence="6 19">Autophagy-related protein 9</fullName>
    </recommendedName>
</protein>
<dbReference type="GO" id="GO:0034497">
    <property type="term" value="P:protein localization to phagophore assembly site"/>
    <property type="evidence" value="ECO:0007669"/>
    <property type="project" value="TreeGrafter"/>
</dbReference>
<evidence type="ECO:0000256" key="11">
    <source>
        <dbReference type="ARBA" id="ARBA00023034"/>
    </source>
</evidence>
<comment type="subcellular location">
    <subcellularLocation>
        <location evidence="1">Cytoplasmic vesicle membrane</location>
        <topology evidence="1">Multi-pass membrane protein</topology>
    </subcellularLocation>
    <subcellularLocation>
        <location evidence="2">Endoplasmic reticulum membrane</location>
        <topology evidence="2">Multi-pass membrane protein</topology>
    </subcellularLocation>
    <subcellularLocation>
        <location evidence="4">Golgi apparatus membrane</location>
        <topology evidence="4">Multi-pass membrane protein</topology>
    </subcellularLocation>
    <subcellularLocation>
        <location evidence="3 19">Preautophagosomal structure membrane</location>
        <topology evidence="3 19">Multi-pass membrane protein</topology>
    </subcellularLocation>
</comment>
<dbReference type="GO" id="GO:0006869">
    <property type="term" value="P:lipid transport"/>
    <property type="evidence" value="ECO:0007669"/>
    <property type="project" value="UniProtKB-KW"/>
</dbReference>